<dbReference type="NCBIfam" id="TIGR00060">
    <property type="entry name" value="L18_bact"/>
    <property type="match status" value="1"/>
</dbReference>
<dbReference type="SUPFAM" id="SSF53137">
    <property type="entry name" value="Translational machinery components"/>
    <property type="match status" value="1"/>
</dbReference>
<dbReference type="Gene3D" id="3.30.420.100">
    <property type="match status" value="1"/>
</dbReference>
<dbReference type="HAMAP" id="MF_01337_B">
    <property type="entry name" value="Ribosomal_uL18_B"/>
    <property type="match status" value="1"/>
</dbReference>
<gene>
    <name evidence="6" type="ORF">MNB_SUP05-5-216</name>
</gene>
<dbReference type="PANTHER" id="PTHR12899">
    <property type="entry name" value="39S RIBOSOMAL PROTEIN L18, MITOCHONDRIAL"/>
    <property type="match status" value="1"/>
</dbReference>
<dbReference type="GO" id="GO:0006412">
    <property type="term" value="P:translation"/>
    <property type="evidence" value="ECO:0007669"/>
    <property type="project" value="InterPro"/>
</dbReference>
<dbReference type="GO" id="GO:0008097">
    <property type="term" value="F:5S rRNA binding"/>
    <property type="evidence" value="ECO:0007669"/>
    <property type="project" value="TreeGrafter"/>
</dbReference>
<keyword evidence="5" id="KW-0687">Ribonucleoprotein</keyword>
<evidence type="ECO:0000256" key="3">
    <source>
        <dbReference type="ARBA" id="ARBA00022884"/>
    </source>
</evidence>
<dbReference type="CDD" id="cd00432">
    <property type="entry name" value="Ribosomal_L18_L5e"/>
    <property type="match status" value="1"/>
</dbReference>
<organism evidence="6">
    <name type="scientific">hydrothermal vent metagenome</name>
    <dbReference type="NCBI Taxonomy" id="652676"/>
    <lineage>
        <taxon>unclassified sequences</taxon>
        <taxon>metagenomes</taxon>
        <taxon>ecological metagenomes</taxon>
    </lineage>
</organism>
<dbReference type="FunFam" id="3.30.420.100:FF:000001">
    <property type="entry name" value="50S ribosomal protein L18"/>
    <property type="match status" value="1"/>
</dbReference>
<keyword evidence="2" id="KW-0699">rRNA-binding</keyword>
<evidence type="ECO:0000256" key="2">
    <source>
        <dbReference type="ARBA" id="ARBA00022730"/>
    </source>
</evidence>
<keyword evidence="4 6" id="KW-0689">Ribosomal protein</keyword>
<reference evidence="6" key="1">
    <citation type="submission" date="2016-10" db="EMBL/GenBank/DDBJ databases">
        <authorList>
            <person name="de Groot N.N."/>
        </authorList>
    </citation>
    <scope>NUCLEOTIDE SEQUENCE</scope>
</reference>
<sequence length="113" mass="12382">MKHSKKDARLKRAKKLRITLRKKNVIRLVVNRTSQNIYAQIISGCGSKTLASASSLNIKNGGNIDAAKKVGDLIAKAAKKAKIESVVFDRSGFKYHGRIKALADSARETGLKF</sequence>
<dbReference type="EMBL" id="FPHJ01000013">
    <property type="protein sequence ID" value="SFV53934.1"/>
    <property type="molecule type" value="Genomic_DNA"/>
</dbReference>
<keyword evidence="3" id="KW-0694">RNA-binding</keyword>
<dbReference type="InterPro" id="IPR005484">
    <property type="entry name" value="Ribosomal_uL18_bac/plant/anim"/>
</dbReference>
<dbReference type="GO" id="GO:0003735">
    <property type="term" value="F:structural constituent of ribosome"/>
    <property type="evidence" value="ECO:0007669"/>
    <property type="project" value="InterPro"/>
</dbReference>
<dbReference type="Pfam" id="PF00861">
    <property type="entry name" value="Ribosomal_L18p"/>
    <property type="match status" value="1"/>
</dbReference>
<dbReference type="GO" id="GO:0022625">
    <property type="term" value="C:cytosolic large ribosomal subunit"/>
    <property type="evidence" value="ECO:0007669"/>
    <property type="project" value="TreeGrafter"/>
</dbReference>
<evidence type="ECO:0000256" key="4">
    <source>
        <dbReference type="ARBA" id="ARBA00022980"/>
    </source>
</evidence>
<evidence type="ECO:0000313" key="6">
    <source>
        <dbReference type="EMBL" id="SFV53934.1"/>
    </source>
</evidence>
<dbReference type="InterPro" id="IPR004389">
    <property type="entry name" value="Ribosomal_uL18_bac-type"/>
</dbReference>
<evidence type="ECO:0000256" key="5">
    <source>
        <dbReference type="ARBA" id="ARBA00023274"/>
    </source>
</evidence>
<evidence type="ECO:0000256" key="1">
    <source>
        <dbReference type="ARBA" id="ARBA00007116"/>
    </source>
</evidence>
<comment type="similarity">
    <text evidence="1">Belongs to the universal ribosomal protein uL18 family.</text>
</comment>
<proteinExistence type="inferred from homology"/>
<dbReference type="AlphaFoldDB" id="A0A1W1BK58"/>
<protein>
    <submittedName>
        <fullName evidence="6">LSU ribosomal protein L18p (L5e)</fullName>
    </submittedName>
</protein>
<dbReference type="PANTHER" id="PTHR12899:SF3">
    <property type="entry name" value="LARGE RIBOSOMAL SUBUNIT PROTEIN UL18M"/>
    <property type="match status" value="1"/>
</dbReference>
<dbReference type="InterPro" id="IPR057268">
    <property type="entry name" value="Ribosomal_L18"/>
</dbReference>
<name>A0A1W1BK58_9ZZZZ</name>
<accession>A0A1W1BK58</accession>